<feature type="transmembrane region" description="Helical" evidence="6">
    <location>
        <begin position="250"/>
        <end position="271"/>
    </location>
</feature>
<evidence type="ECO:0000313" key="8">
    <source>
        <dbReference type="EMBL" id="KAF2119977.1"/>
    </source>
</evidence>
<dbReference type="Pfam" id="PF01569">
    <property type="entry name" value="PAP2"/>
    <property type="match status" value="1"/>
</dbReference>
<dbReference type="InterPro" id="IPR036938">
    <property type="entry name" value="PAP2/HPO_sf"/>
</dbReference>
<dbReference type="InterPro" id="IPR000326">
    <property type="entry name" value="PAP2/HPO"/>
</dbReference>
<reference evidence="8" key="1">
    <citation type="journal article" date="2020" name="Stud. Mycol.">
        <title>101 Dothideomycetes genomes: a test case for predicting lifestyles and emergence of pathogens.</title>
        <authorList>
            <person name="Haridas S."/>
            <person name="Albert R."/>
            <person name="Binder M."/>
            <person name="Bloem J."/>
            <person name="Labutti K."/>
            <person name="Salamov A."/>
            <person name="Andreopoulos B."/>
            <person name="Baker S."/>
            <person name="Barry K."/>
            <person name="Bills G."/>
            <person name="Bluhm B."/>
            <person name="Cannon C."/>
            <person name="Castanera R."/>
            <person name="Culley D."/>
            <person name="Daum C."/>
            <person name="Ezra D."/>
            <person name="Gonzalez J."/>
            <person name="Henrissat B."/>
            <person name="Kuo A."/>
            <person name="Liang C."/>
            <person name="Lipzen A."/>
            <person name="Lutzoni F."/>
            <person name="Magnuson J."/>
            <person name="Mondo S."/>
            <person name="Nolan M."/>
            <person name="Ohm R."/>
            <person name="Pangilinan J."/>
            <person name="Park H.-J."/>
            <person name="Ramirez L."/>
            <person name="Alfaro M."/>
            <person name="Sun H."/>
            <person name="Tritt A."/>
            <person name="Yoshinaga Y."/>
            <person name="Zwiers L.-H."/>
            <person name="Turgeon B."/>
            <person name="Goodwin S."/>
            <person name="Spatafora J."/>
            <person name="Crous P."/>
            <person name="Grigoriev I."/>
        </authorList>
    </citation>
    <scope>NUCLEOTIDE SEQUENCE</scope>
    <source>
        <strain evidence="8">CBS 627.86</strain>
    </source>
</reference>
<dbReference type="Gene3D" id="1.20.144.10">
    <property type="entry name" value="Phosphatidic acid phosphatase type 2/haloperoxidase"/>
    <property type="match status" value="1"/>
</dbReference>
<dbReference type="InterPro" id="IPR043216">
    <property type="entry name" value="PAP-like"/>
</dbReference>
<evidence type="ECO:0000256" key="6">
    <source>
        <dbReference type="SAM" id="Phobius"/>
    </source>
</evidence>
<keyword evidence="5 6" id="KW-0472">Membrane</keyword>
<evidence type="ECO:0000256" key="1">
    <source>
        <dbReference type="ARBA" id="ARBA00004141"/>
    </source>
</evidence>
<evidence type="ECO:0000256" key="4">
    <source>
        <dbReference type="ARBA" id="ARBA00022989"/>
    </source>
</evidence>
<proteinExistence type="inferred from homology"/>
<dbReference type="GO" id="GO:0046839">
    <property type="term" value="P:phospholipid dephosphorylation"/>
    <property type="evidence" value="ECO:0007669"/>
    <property type="project" value="TreeGrafter"/>
</dbReference>
<dbReference type="SUPFAM" id="SSF48317">
    <property type="entry name" value="Acid phosphatase/Vanadium-dependent haloperoxidase"/>
    <property type="match status" value="1"/>
</dbReference>
<dbReference type="GO" id="GO:0008195">
    <property type="term" value="F:phosphatidate phosphatase activity"/>
    <property type="evidence" value="ECO:0007669"/>
    <property type="project" value="TreeGrafter"/>
</dbReference>
<feature type="transmembrane region" description="Helical" evidence="6">
    <location>
        <begin position="64"/>
        <end position="85"/>
    </location>
</feature>
<dbReference type="EMBL" id="ML977314">
    <property type="protein sequence ID" value="KAF2119977.1"/>
    <property type="molecule type" value="Genomic_DNA"/>
</dbReference>
<name>A0A6A5ZMB8_9PLEO</name>
<dbReference type="PANTHER" id="PTHR10165">
    <property type="entry name" value="LIPID PHOSPHATE PHOSPHATASE"/>
    <property type="match status" value="1"/>
</dbReference>
<sequence length="320" mass="35420">MAGYNHESSPFCSLPYRTVLPLSLDGTDPEPNDLGTETRRQQFYRLFPDQPSFGSFLKQNWQDIVSISILNGLAFVLWQYCPLLNSHMLQPDKLGLDISFPLRHEYINSWVSALVSFLCPAAVILVLSSARIGKFQDCNTALMALGYALTAQTFISTVLKLSVGGFRPHFLDVCRPVAIRPGRGFSGHWFEWNKVCSGEDPGLIREALMTFPSGHSGAANRQTCFWHLVVLILPIICALMIAGSKLADHYHHPVDIVAGGLIGSLCAIAAYRQRFGAVFDWRYNHTVLPLGGIPPTDKSIDPTSTAIKTAGWQNKQSKNQ</sequence>
<comment type="subcellular location">
    <subcellularLocation>
        <location evidence="1">Membrane</location>
        <topology evidence="1">Multi-pass membrane protein</topology>
    </subcellularLocation>
</comment>
<protein>
    <recommendedName>
        <fullName evidence="7">Phosphatidic acid phosphatase type 2/haloperoxidase domain-containing protein</fullName>
    </recommendedName>
</protein>
<evidence type="ECO:0000256" key="2">
    <source>
        <dbReference type="ARBA" id="ARBA00008816"/>
    </source>
</evidence>
<evidence type="ECO:0000313" key="9">
    <source>
        <dbReference type="Proteomes" id="UP000799770"/>
    </source>
</evidence>
<organism evidence="8 9">
    <name type="scientific">Lophiotrema nucula</name>
    <dbReference type="NCBI Taxonomy" id="690887"/>
    <lineage>
        <taxon>Eukaryota</taxon>
        <taxon>Fungi</taxon>
        <taxon>Dikarya</taxon>
        <taxon>Ascomycota</taxon>
        <taxon>Pezizomycotina</taxon>
        <taxon>Dothideomycetes</taxon>
        <taxon>Pleosporomycetidae</taxon>
        <taxon>Pleosporales</taxon>
        <taxon>Lophiotremataceae</taxon>
        <taxon>Lophiotrema</taxon>
    </lineage>
</organism>
<dbReference type="SMART" id="SM00014">
    <property type="entry name" value="acidPPc"/>
    <property type="match status" value="1"/>
</dbReference>
<dbReference type="OrthoDB" id="10030083at2759"/>
<dbReference type="GO" id="GO:0006644">
    <property type="term" value="P:phospholipid metabolic process"/>
    <property type="evidence" value="ECO:0007669"/>
    <property type="project" value="InterPro"/>
</dbReference>
<evidence type="ECO:0000259" key="7">
    <source>
        <dbReference type="SMART" id="SM00014"/>
    </source>
</evidence>
<dbReference type="PANTHER" id="PTHR10165:SF84">
    <property type="entry name" value="PHOSPHATIDIC ACID PHOSPHATASE BETA"/>
    <property type="match status" value="1"/>
</dbReference>
<keyword evidence="9" id="KW-1185">Reference proteome</keyword>
<keyword evidence="3 6" id="KW-0812">Transmembrane</keyword>
<dbReference type="Proteomes" id="UP000799770">
    <property type="component" value="Unassembled WGS sequence"/>
</dbReference>
<dbReference type="AlphaFoldDB" id="A0A6A5ZMB8"/>
<feature type="domain" description="Phosphatidic acid phosphatase type 2/haloperoxidase" evidence="7">
    <location>
        <begin position="141"/>
        <end position="271"/>
    </location>
</feature>
<evidence type="ECO:0000256" key="5">
    <source>
        <dbReference type="ARBA" id="ARBA00023136"/>
    </source>
</evidence>
<accession>A0A6A5ZMB8</accession>
<evidence type="ECO:0000256" key="3">
    <source>
        <dbReference type="ARBA" id="ARBA00022692"/>
    </source>
</evidence>
<feature type="transmembrane region" description="Helical" evidence="6">
    <location>
        <begin position="224"/>
        <end position="244"/>
    </location>
</feature>
<keyword evidence="4 6" id="KW-1133">Transmembrane helix</keyword>
<gene>
    <name evidence="8" type="ORF">BDV96DRAFT_641844</name>
</gene>
<dbReference type="GO" id="GO:0016020">
    <property type="term" value="C:membrane"/>
    <property type="evidence" value="ECO:0007669"/>
    <property type="project" value="UniProtKB-SubCell"/>
</dbReference>
<feature type="transmembrane region" description="Helical" evidence="6">
    <location>
        <begin position="106"/>
        <end position="128"/>
    </location>
</feature>
<comment type="similarity">
    <text evidence="2">Belongs to the PA-phosphatase related phosphoesterase family.</text>
</comment>